<sequence length="152" mass="16508">MSSLSTVPIVHNRQASKFVLVLSAVVFPPLAVFLVDGFSKETLLCALMTVFGLHVAGTAYAIYFLWPYLADNVPLADIGASSNAETVNGYTRLETNTTTTNHDEEALSQYKDLPPPYPANITDNTEGNTGEETLHTHPETPSFSGDHKIQLP</sequence>
<protein>
    <submittedName>
        <fullName evidence="9">Hydrophobic protein OSR8</fullName>
    </submittedName>
</protein>
<dbReference type="EMBL" id="CP028773">
    <property type="protein sequence ID" value="AWU73419.1"/>
    <property type="molecule type" value="Genomic_DNA"/>
</dbReference>
<keyword evidence="3 7" id="KW-0812">Transmembrane</keyword>
<dbReference type="Proteomes" id="UP000249293">
    <property type="component" value="Chromosome 1"/>
</dbReference>
<keyword evidence="4 7" id="KW-1133">Transmembrane helix</keyword>
<comment type="similarity">
    <text evidence="2">Belongs to the UPF0057 (PMP3) family.</text>
</comment>
<evidence type="ECO:0000256" key="5">
    <source>
        <dbReference type="ARBA" id="ARBA00023136"/>
    </source>
</evidence>
<evidence type="ECO:0000313" key="8">
    <source>
        <dbReference type="EMBL" id="AWU73419.1"/>
    </source>
</evidence>
<evidence type="ECO:0000256" key="2">
    <source>
        <dbReference type="ARBA" id="ARBA00009530"/>
    </source>
</evidence>
<dbReference type="Proteomes" id="UP000189274">
    <property type="component" value="Unassembled WGS sequence"/>
</dbReference>
<keyword evidence="11" id="KW-1185">Reference proteome</keyword>
<feature type="transmembrane region" description="Helical" evidence="7">
    <location>
        <begin position="15"/>
        <end position="35"/>
    </location>
</feature>
<dbReference type="AlphaFoldDB" id="A0A1V2LJC0"/>
<reference evidence="9" key="2">
    <citation type="submission" date="2017-01" db="EMBL/GenBank/DDBJ databases">
        <authorList>
            <person name="Mah S.A."/>
            <person name="Swanson W.J."/>
            <person name="Moy G.W."/>
            <person name="Vacquier V.D."/>
        </authorList>
    </citation>
    <scope>NUCLEOTIDE SEQUENCE [LARGE SCALE GENOMIC DNA]</scope>
    <source>
        <strain evidence="9">129</strain>
    </source>
</reference>
<reference evidence="8 11" key="3">
    <citation type="submission" date="2018-06" db="EMBL/GenBank/DDBJ databases">
        <title>Population genomics shows no distinction between pathogenic Candida krusei and environmental Pichia kudriavzevii: One species, four names.</title>
        <authorList>
            <person name="Douglass A.P."/>
            <person name="Offei B."/>
            <person name="Braun-Galleani S."/>
            <person name="Coughlan A.Y."/>
            <person name="Martos A."/>
            <person name="Ortiz-Merino R.A."/>
            <person name="Byrne K.P."/>
            <person name="Wolfe K.H."/>
        </authorList>
    </citation>
    <scope>NUCLEOTIDE SEQUENCE [LARGE SCALE GENOMIC DNA]</scope>
    <source>
        <strain evidence="8 11">CBS573</strain>
    </source>
</reference>
<dbReference type="InterPro" id="IPR000612">
    <property type="entry name" value="PMP3"/>
</dbReference>
<dbReference type="Pfam" id="PF01679">
    <property type="entry name" value="Pmp3"/>
    <property type="match status" value="1"/>
</dbReference>
<evidence type="ECO:0000256" key="4">
    <source>
        <dbReference type="ARBA" id="ARBA00022989"/>
    </source>
</evidence>
<dbReference type="OrthoDB" id="2802411at2759"/>
<evidence type="ECO:0000313" key="10">
    <source>
        <dbReference type="Proteomes" id="UP000189274"/>
    </source>
</evidence>
<reference evidence="10" key="1">
    <citation type="journal article" date="2017" name="Genome Announc.">
        <title>Genome sequences of Cyberlindnera fabianii 65, Pichia kudriavzevii 129, and Saccharomyces cerevisiae 131 isolated from fermented masau fruits in Zimbabwe.</title>
        <authorList>
            <person name="van Rijswijck I.M.H."/>
            <person name="Derks M.F.L."/>
            <person name="Abee T."/>
            <person name="de Ridder D."/>
            <person name="Smid E.J."/>
        </authorList>
    </citation>
    <scope>NUCLEOTIDE SEQUENCE [LARGE SCALE GENOMIC DNA]</scope>
    <source>
        <strain evidence="10">129</strain>
    </source>
</reference>
<name>A0A1V2LJC0_PICKU</name>
<feature type="transmembrane region" description="Helical" evidence="7">
    <location>
        <begin position="42"/>
        <end position="66"/>
    </location>
</feature>
<gene>
    <name evidence="9" type="ORF">BOH78_3624</name>
    <name evidence="8" type="ORF">C5L36_0A00317</name>
</gene>
<evidence type="ECO:0000256" key="6">
    <source>
        <dbReference type="SAM" id="MobiDB-lite"/>
    </source>
</evidence>
<evidence type="ECO:0000256" key="7">
    <source>
        <dbReference type="SAM" id="Phobius"/>
    </source>
</evidence>
<dbReference type="VEuPathDB" id="FungiDB:C5L36_0A00317"/>
<comment type="subcellular location">
    <subcellularLocation>
        <location evidence="1">Membrane</location>
    </subcellularLocation>
</comment>
<keyword evidence="5 7" id="KW-0472">Membrane</keyword>
<dbReference type="GO" id="GO:0016020">
    <property type="term" value="C:membrane"/>
    <property type="evidence" value="ECO:0007669"/>
    <property type="project" value="UniProtKB-SubCell"/>
</dbReference>
<evidence type="ECO:0000313" key="9">
    <source>
        <dbReference type="EMBL" id="ONH72700.1"/>
    </source>
</evidence>
<feature type="region of interest" description="Disordered" evidence="6">
    <location>
        <begin position="95"/>
        <end position="152"/>
    </location>
</feature>
<dbReference type="PROSITE" id="PS01309">
    <property type="entry name" value="UPF0057"/>
    <property type="match status" value="1"/>
</dbReference>
<proteinExistence type="inferred from homology"/>
<dbReference type="EMBL" id="MQVM01000019">
    <property type="protein sequence ID" value="ONH72700.1"/>
    <property type="molecule type" value="Genomic_DNA"/>
</dbReference>
<accession>A0A1V2LJC0</accession>
<evidence type="ECO:0000256" key="1">
    <source>
        <dbReference type="ARBA" id="ARBA00004370"/>
    </source>
</evidence>
<organism evidence="9 10">
    <name type="scientific">Pichia kudriavzevii</name>
    <name type="common">Yeast</name>
    <name type="synonym">Issatchenkia orientalis</name>
    <dbReference type="NCBI Taxonomy" id="4909"/>
    <lineage>
        <taxon>Eukaryota</taxon>
        <taxon>Fungi</taxon>
        <taxon>Dikarya</taxon>
        <taxon>Ascomycota</taxon>
        <taxon>Saccharomycotina</taxon>
        <taxon>Pichiomycetes</taxon>
        <taxon>Pichiales</taxon>
        <taxon>Pichiaceae</taxon>
        <taxon>Pichia</taxon>
    </lineage>
</organism>
<evidence type="ECO:0000256" key="3">
    <source>
        <dbReference type="ARBA" id="ARBA00022692"/>
    </source>
</evidence>
<evidence type="ECO:0000313" key="11">
    <source>
        <dbReference type="Proteomes" id="UP000249293"/>
    </source>
</evidence>